<feature type="region of interest" description="Disordered" evidence="1">
    <location>
        <begin position="48"/>
        <end position="103"/>
    </location>
</feature>
<keyword evidence="2" id="KW-1133">Transmembrane helix</keyword>
<dbReference type="Pfam" id="PF03793">
    <property type="entry name" value="PASTA"/>
    <property type="match status" value="1"/>
</dbReference>
<evidence type="ECO:0000256" key="2">
    <source>
        <dbReference type="SAM" id="Phobius"/>
    </source>
</evidence>
<feature type="region of interest" description="Disordered" evidence="1">
    <location>
        <begin position="1"/>
        <end position="24"/>
    </location>
</feature>
<evidence type="ECO:0000313" key="5">
    <source>
        <dbReference type="Proteomes" id="UP001597068"/>
    </source>
</evidence>
<feature type="transmembrane region" description="Helical" evidence="2">
    <location>
        <begin position="27"/>
        <end position="45"/>
    </location>
</feature>
<feature type="domain" description="PASTA" evidence="3">
    <location>
        <begin position="108"/>
        <end position="167"/>
    </location>
</feature>
<organism evidence="4 5">
    <name type="scientific">Williamsia deligens</name>
    <dbReference type="NCBI Taxonomy" id="321325"/>
    <lineage>
        <taxon>Bacteria</taxon>
        <taxon>Bacillati</taxon>
        <taxon>Actinomycetota</taxon>
        <taxon>Actinomycetes</taxon>
        <taxon>Mycobacteriales</taxon>
        <taxon>Nocardiaceae</taxon>
        <taxon>Williamsia</taxon>
    </lineage>
</organism>
<protein>
    <submittedName>
        <fullName evidence="4">PASTA domain-containing protein</fullName>
    </submittedName>
</protein>
<evidence type="ECO:0000313" key="4">
    <source>
        <dbReference type="EMBL" id="MFD0925064.1"/>
    </source>
</evidence>
<dbReference type="EMBL" id="JBHTIL010000001">
    <property type="protein sequence ID" value="MFD0925064.1"/>
    <property type="molecule type" value="Genomic_DNA"/>
</dbReference>
<keyword evidence="5" id="KW-1185">Reference proteome</keyword>
<comment type="caution">
    <text evidence="4">The sequence shown here is derived from an EMBL/GenBank/DDBJ whole genome shotgun (WGS) entry which is preliminary data.</text>
</comment>
<keyword evidence="2" id="KW-0472">Membrane</keyword>
<evidence type="ECO:0000259" key="3">
    <source>
        <dbReference type="Pfam" id="PF03793"/>
    </source>
</evidence>
<reference evidence="5" key="1">
    <citation type="journal article" date="2019" name="Int. J. Syst. Evol. Microbiol.">
        <title>The Global Catalogue of Microorganisms (GCM) 10K type strain sequencing project: providing services to taxonomists for standard genome sequencing and annotation.</title>
        <authorList>
            <consortium name="The Broad Institute Genomics Platform"/>
            <consortium name="The Broad Institute Genome Sequencing Center for Infectious Disease"/>
            <person name="Wu L."/>
            <person name="Ma J."/>
        </authorList>
    </citation>
    <scope>NUCLEOTIDE SEQUENCE [LARGE SCALE GENOMIC DNA]</scope>
    <source>
        <strain evidence="5">CCUG 50873</strain>
    </source>
</reference>
<dbReference type="RefSeq" id="WP_253646957.1">
    <property type="nucleotide sequence ID" value="NZ_BAAAMO010000002.1"/>
</dbReference>
<proteinExistence type="predicted"/>
<feature type="compositionally biased region" description="Low complexity" evidence="1">
    <location>
        <begin position="48"/>
        <end position="68"/>
    </location>
</feature>
<gene>
    <name evidence="4" type="ORF">ACFQ04_04870</name>
</gene>
<name>A0ABW3G8N8_9NOCA</name>
<feature type="compositionally biased region" description="Low complexity" evidence="1">
    <location>
        <begin position="75"/>
        <end position="103"/>
    </location>
</feature>
<dbReference type="InterPro" id="IPR005543">
    <property type="entry name" value="PASTA_dom"/>
</dbReference>
<accession>A0ABW3G8N8</accession>
<sequence length="181" mass="17985">MTTTPPTDPFSKPAGQAPQAKSSKKPWLIGGGIAVVAIAIIAAVASGGSGDDTTTAASAASTTTTTSTITVNAQPPATTAVESTTASPAPTSTSTQPPVAAGAAAGGVMPSVVCMNLQEAQDLIQQQGVFFSRSHDATGQGRRQVLDRNWVVVEQSPAPGTPISEGDADLGAVKIGEPSEC</sequence>
<keyword evidence="2" id="KW-0812">Transmembrane</keyword>
<evidence type="ECO:0000256" key="1">
    <source>
        <dbReference type="SAM" id="MobiDB-lite"/>
    </source>
</evidence>
<dbReference type="Gene3D" id="3.30.10.20">
    <property type="match status" value="1"/>
</dbReference>
<dbReference type="Proteomes" id="UP001597068">
    <property type="component" value="Unassembled WGS sequence"/>
</dbReference>